<dbReference type="Proteomes" id="UP000198508">
    <property type="component" value="Unassembled WGS sequence"/>
</dbReference>
<dbReference type="EMBL" id="FOIM01000001">
    <property type="protein sequence ID" value="SES98209.1"/>
    <property type="molecule type" value="Genomic_DNA"/>
</dbReference>
<dbReference type="InterPro" id="IPR023875">
    <property type="entry name" value="DNA_repair_put"/>
</dbReference>
<dbReference type="GeneID" id="93278598"/>
<evidence type="ECO:0000313" key="2">
    <source>
        <dbReference type="EMBL" id="SES98209.1"/>
    </source>
</evidence>
<accession>A0A1I0AWQ6</accession>
<dbReference type="STRING" id="460384.SAMN05216313_101216"/>
<dbReference type="AlphaFoldDB" id="A0A1I0AWQ6"/>
<sequence>MTIYLCEPDFDGILSAVYEAWMSGKGHENVKLELDGAFRELELFTQYVTVRTSPENARKVIRAVCGKIGRSVYEEIYIASLSQDPARPDKIYRFLIRAFRYGAGVLDMLQLPEVREIFQMCRNVRHENHLLTGFVRFSQTSKGILVSRIGPKNDVLPILAPHFADRLPMESWIIYDENHRKAVVHPSRGSWAIVHADGEGYLSAQLDQDTDQEEYEALWKAFHETVAIRERANPVCQRTHLALRYRPYMTEFQ</sequence>
<dbReference type="RefSeq" id="WP_092360472.1">
    <property type="nucleotide sequence ID" value="NZ_FOIM01000001.1"/>
</dbReference>
<evidence type="ECO:0000313" key="3">
    <source>
        <dbReference type="Proteomes" id="UP000198508"/>
    </source>
</evidence>
<proteinExistence type="predicted"/>
<gene>
    <name evidence="2" type="ORF">SAMN05216313_101216</name>
</gene>
<dbReference type="InterPro" id="IPR025404">
    <property type="entry name" value="DUF4130"/>
</dbReference>
<dbReference type="NCBIfam" id="TIGR03915">
    <property type="entry name" value="SAM_7_link_chp"/>
    <property type="match status" value="1"/>
</dbReference>
<name>A0A1I0AWQ6_9FIRM</name>
<evidence type="ECO:0000259" key="1">
    <source>
        <dbReference type="Pfam" id="PF13566"/>
    </source>
</evidence>
<dbReference type="Pfam" id="PF13566">
    <property type="entry name" value="DUF4130"/>
    <property type="match status" value="1"/>
</dbReference>
<keyword evidence="3" id="KW-1185">Reference proteome</keyword>
<feature type="domain" description="DUF4130" evidence="1">
    <location>
        <begin position="87"/>
        <end position="251"/>
    </location>
</feature>
<protein>
    <submittedName>
        <fullName evidence="2">Probable DNA metabolism protein</fullName>
    </submittedName>
</protein>
<reference evidence="3" key="1">
    <citation type="submission" date="2016-10" db="EMBL/GenBank/DDBJ databases">
        <authorList>
            <person name="Varghese N."/>
            <person name="Submissions S."/>
        </authorList>
    </citation>
    <scope>NUCLEOTIDE SEQUENCE [LARGE SCALE GENOMIC DNA]</scope>
    <source>
        <strain evidence="3">NLAE-zl-G277</strain>
    </source>
</reference>
<organism evidence="2 3">
    <name type="scientific">Enterocloster lavalensis</name>
    <dbReference type="NCBI Taxonomy" id="460384"/>
    <lineage>
        <taxon>Bacteria</taxon>
        <taxon>Bacillati</taxon>
        <taxon>Bacillota</taxon>
        <taxon>Clostridia</taxon>
        <taxon>Lachnospirales</taxon>
        <taxon>Lachnospiraceae</taxon>
        <taxon>Enterocloster</taxon>
    </lineage>
</organism>